<evidence type="ECO:0000256" key="5">
    <source>
        <dbReference type="ARBA" id="ARBA00023125"/>
    </source>
</evidence>
<keyword evidence="6" id="KW-0804">Transcription</keyword>
<dbReference type="InterPro" id="IPR036388">
    <property type="entry name" value="WH-like_DNA-bd_sf"/>
</dbReference>
<feature type="binding site" evidence="7">
    <location>
        <position position="129"/>
    </location>
    <ligand>
        <name>Zn(2+)</name>
        <dbReference type="ChEBI" id="CHEBI:29105"/>
    </ligand>
</feature>
<evidence type="ECO:0008006" key="11">
    <source>
        <dbReference type="Google" id="ProtNLM"/>
    </source>
</evidence>
<evidence type="ECO:0000313" key="9">
    <source>
        <dbReference type="EMBL" id="EHL10566.1"/>
    </source>
</evidence>
<keyword evidence="5" id="KW-0238">DNA-binding</keyword>
<dbReference type="HOGENOM" id="CLU_096072_5_1_9"/>
<sequence>MDAQEIIELLKTKEKRLTKAKREMIDIFLNTEGFINVNDLRDKLSTEPDMSTIYRNLESFCEIGFLEKIQKDDRRWYKVKEDYGKHNHYISCKECGKKKVLDFCPIILADRKVEGFDVTGHQFELVGICSECKEKEAKNDK</sequence>
<dbReference type="PANTHER" id="PTHR33202:SF8">
    <property type="entry name" value="PEROXIDE-RESPONSIVE REPRESSOR PERR"/>
    <property type="match status" value="1"/>
</dbReference>
<feature type="binding site" evidence="7">
    <location>
        <position position="95"/>
    </location>
    <ligand>
        <name>Zn(2+)</name>
        <dbReference type="ChEBI" id="CHEBI:29105"/>
    </ligand>
</feature>
<keyword evidence="2" id="KW-0678">Repressor</keyword>
<feature type="binding site" evidence="7">
    <location>
        <position position="132"/>
    </location>
    <ligand>
        <name>Zn(2+)</name>
        <dbReference type="ChEBI" id="CHEBI:29105"/>
    </ligand>
</feature>
<comment type="cofactor">
    <cofactor evidence="7">
        <name>Zn(2+)</name>
        <dbReference type="ChEBI" id="CHEBI:29105"/>
    </cofactor>
    <text evidence="7">Binds 1 zinc ion per subunit.</text>
</comment>
<feature type="binding site" evidence="7">
    <location>
        <position position="92"/>
    </location>
    <ligand>
        <name>Zn(2+)</name>
        <dbReference type="ChEBI" id="CHEBI:29105"/>
    </ligand>
</feature>
<evidence type="ECO:0000256" key="8">
    <source>
        <dbReference type="PIRSR" id="PIRSR602481-2"/>
    </source>
</evidence>
<dbReference type="Gene3D" id="1.10.10.10">
    <property type="entry name" value="Winged helix-like DNA-binding domain superfamily/Winged helix DNA-binding domain"/>
    <property type="match status" value="1"/>
</dbReference>
<evidence type="ECO:0000256" key="6">
    <source>
        <dbReference type="ARBA" id="ARBA00023163"/>
    </source>
</evidence>
<evidence type="ECO:0000256" key="3">
    <source>
        <dbReference type="ARBA" id="ARBA00022833"/>
    </source>
</evidence>
<dbReference type="EMBL" id="AFZE01000057">
    <property type="protein sequence ID" value="EHL10566.1"/>
    <property type="molecule type" value="Genomic_DNA"/>
</dbReference>
<gene>
    <name evidence="9" type="ORF">HMPREF9629_00781</name>
</gene>
<dbReference type="InterPro" id="IPR002481">
    <property type="entry name" value="FUR"/>
</dbReference>
<dbReference type="SUPFAM" id="SSF46785">
    <property type="entry name" value="Winged helix' DNA-binding domain"/>
    <property type="match status" value="1"/>
</dbReference>
<evidence type="ECO:0000256" key="7">
    <source>
        <dbReference type="PIRSR" id="PIRSR602481-1"/>
    </source>
</evidence>
<evidence type="ECO:0000313" key="10">
    <source>
        <dbReference type="Proteomes" id="UP000006437"/>
    </source>
</evidence>
<dbReference type="RefSeq" id="WP_009525016.1">
    <property type="nucleotide sequence ID" value="NZ_JBQMYZ010000020.1"/>
</dbReference>
<dbReference type="GO" id="GO:0045892">
    <property type="term" value="P:negative regulation of DNA-templated transcription"/>
    <property type="evidence" value="ECO:0007669"/>
    <property type="project" value="TreeGrafter"/>
</dbReference>
<dbReference type="PANTHER" id="PTHR33202">
    <property type="entry name" value="ZINC UPTAKE REGULATION PROTEIN"/>
    <property type="match status" value="1"/>
</dbReference>
<dbReference type="InterPro" id="IPR043135">
    <property type="entry name" value="Fur_C"/>
</dbReference>
<keyword evidence="7" id="KW-0479">Metal-binding</keyword>
<evidence type="ECO:0000256" key="1">
    <source>
        <dbReference type="ARBA" id="ARBA00007957"/>
    </source>
</evidence>
<keyword evidence="8" id="KW-0408">Iron</keyword>
<organism evidence="9 10">
    <name type="scientific">Peptoanaerobacter stomatis</name>
    <dbReference type="NCBI Taxonomy" id="796937"/>
    <lineage>
        <taxon>Bacteria</taxon>
        <taxon>Bacillati</taxon>
        <taxon>Bacillota</taxon>
        <taxon>Clostridia</taxon>
        <taxon>Peptostreptococcales</taxon>
        <taxon>Filifactoraceae</taxon>
        <taxon>Peptoanaerobacter</taxon>
    </lineage>
</organism>
<proteinExistence type="inferred from homology"/>
<protein>
    <recommendedName>
        <fullName evidence="11">Ferric uptake regulator family protein</fullName>
    </recommendedName>
</protein>
<dbReference type="Pfam" id="PF01475">
    <property type="entry name" value="FUR"/>
    <property type="match status" value="1"/>
</dbReference>
<comment type="cofactor">
    <cofactor evidence="8">
        <name>Mn(2+)</name>
        <dbReference type="ChEBI" id="CHEBI:29035"/>
    </cofactor>
    <cofactor evidence="8">
        <name>Fe(2+)</name>
        <dbReference type="ChEBI" id="CHEBI:29033"/>
    </cofactor>
    <text evidence="8">Binds 1 Mn(2+) or Fe(2+) ion per subunit.</text>
</comment>
<dbReference type="Gene3D" id="3.30.1490.190">
    <property type="match status" value="1"/>
</dbReference>
<dbReference type="GO" id="GO:0000976">
    <property type="term" value="F:transcription cis-regulatory region binding"/>
    <property type="evidence" value="ECO:0007669"/>
    <property type="project" value="TreeGrafter"/>
</dbReference>
<keyword evidence="3 7" id="KW-0862">Zinc</keyword>
<dbReference type="InterPro" id="IPR036390">
    <property type="entry name" value="WH_DNA-bd_sf"/>
</dbReference>
<feature type="binding site" evidence="8">
    <location>
        <position position="86"/>
    </location>
    <ligand>
        <name>Fe cation</name>
        <dbReference type="ChEBI" id="CHEBI:24875"/>
    </ligand>
</feature>
<dbReference type="BioCyc" id="EBAC796937-HMP:GMGH-783-MONOMER"/>
<reference evidence="9 10" key="1">
    <citation type="submission" date="2011-08" db="EMBL/GenBank/DDBJ databases">
        <title>The Genome Sequence of Eubacteriaceae bacterium ACC19a.</title>
        <authorList>
            <consortium name="The Broad Institute Genome Sequencing Platform"/>
            <person name="Earl A."/>
            <person name="Ward D."/>
            <person name="Feldgarden M."/>
            <person name="Gevers D."/>
            <person name="Sizova M."/>
            <person name="Hazen A."/>
            <person name="Epstein S."/>
            <person name="Young S.K."/>
            <person name="Zeng Q."/>
            <person name="Gargeya S."/>
            <person name="Fitzgerald M."/>
            <person name="Haas B."/>
            <person name="Abouelleil A."/>
            <person name="Alvarado L."/>
            <person name="Arachchi H.M."/>
            <person name="Berlin A."/>
            <person name="Brown A."/>
            <person name="Chapman S.B."/>
            <person name="Chen Z."/>
            <person name="Dunbar C."/>
            <person name="Freedman E."/>
            <person name="Gearin G."/>
            <person name="Gellesch M."/>
            <person name="Goldberg J."/>
            <person name="Griggs A."/>
            <person name="Gujja S."/>
            <person name="Heiman D."/>
            <person name="Howarth C."/>
            <person name="Larson L."/>
            <person name="Lui A."/>
            <person name="MacDonald P.J.P."/>
            <person name="Montmayeur A."/>
            <person name="Murphy C."/>
            <person name="Neiman D."/>
            <person name="Pearson M."/>
            <person name="Priest M."/>
            <person name="Roberts A."/>
            <person name="Saif S."/>
            <person name="Shea T."/>
            <person name="Shenoy N."/>
            <person name="Sisk P."/>
            <person name="Stolte C."/>
            <person name="Sykes S."/>
            <person name="Wortman J."/>
            <person name="Nusbaum C."/>
            <person name="Birren B."/>
        </authorList>
    </citation>
    <scope>NUCLEOTIDE SEQUENCE [LARGE SCALE GENOMIC DNA]</scope>
    <source>
        <strain evidence="9 10">ACC19a</strain>
    </source>
</reference>
<dbReference type="Proteomes" id="UP000006437">
    <property type="component" value="Unassembled WGS sequence"/>
</dbReference>
<dbReference type="GO" id="GO:0003700">
    <property type="term" value="F:DNA-binding transcription factor activity"/>
    <property type="evidence" value="ECO:0007669"/>
    <property type="project" value="InterPro"/>
</dbReference>
<evidence type="ECO:0000256" key="4">
    <source>
        <dbReference type="ARBA" id="ARBA00023015"/>
    </source>
</evidence>
<dbReference type="AlphaFoldDB" id="G9X324"/>
<accession>G9X324</accession>
<comment type="caution">
    <text evidence="9">The sequence shown here is derived from an EMBL/GenBank/DDBJ whole genome shotgun (WGS) entry which is preliminary data.</text>
</comment>
<feature type="binding site" evidence="8">
    <location>
        <position position="121"/>
    </location>
    <ligand>
        <name>Fe cation</name>
        <dbReference type="ChEBI" id="CHEBI:24875"/>
    </ligand>
</feature>
<dbReference type="CDD" id="cd07153">
    <property type="entry name" value="Fur_like"/>
    <property type="match status" value="1"/>
</dbReference>
<name>G9X324_9FIRM</name>
<dbReference type="GO" id="GO:0008270">
    <property type="term" value="F:zinc ion binding"/>
    <property type="evidence" value="ECO:0007669"/>
    <property type="project" value="TreeGrafter"/>
</dbReference>
<comment type="similarity">
    <text evidence="1">Belongs to the Fur family.</text>
</comment>
<evidence type="ECO:0000256" key="2">
    <source>
        <dbReference type="ARBA" id="ARBA00022491"/>
    </source>
</evidence>
<dbReference type="GO" id="GO:1900376">
    <property type="term" value="P:regulation of secondary metabolite biosynthetic process"/>
    <property type="evidence" value="ECO:0007669"/>
    <property type="project" value="TreeGrafter"/>
</dbReference>
<keyword evidence="4" id="KW-0805">Transcription regulation</keyword>